<dbReference type="PANTHER" id="PTHR21666">
    <property type="entry name" value="PEPTIDASE-RELATED"/>
    <property type="match status" value="1"/>
</dbReference>
<dbReference type="SUPFAM" id="SSF51261">
    <property type="entry name" value="Duplicated hybrid motif"/>
    <property type="match status" value="1"/>
</dbReference>
<dbReference type="RefSeq" id="WP_344170911.1">
    <property type="nucleotide sequence ID" value="NZ_BAAARY010000005.1"/>
</dbReference>
<dbReference type="InterPro" id="IPR050570">
    <property type="entry name" value="Cell_wall_metabolism_enzyme"/>
</dbReference>
<keyword evidence="4" id="KW-1185">Reference proteome</keyword>
<feature type="compositionally biased region" description="Basic residues" evidence="1">
    <location>
        <begin position="1"/>
        <end position="14"/>
    </location>
</feature>
<name>A0ABP6AQB2_9ACTN</name>
<feature type="compositionally biased region" description="Basic and acidic residues" evidence="1">
    <location>
        <begin position="102"/>
        <end position="117"/>
    </location>
</feature>
<feature type="compositionally biased region" description="Low complexity" evidence="1">
    <location>
        <begin position="138"/>
        <end position="161"/>
    </location>
</feature>
<dbReference type="EMBL" id="BAAARY010000005">
    <property type="protein sequence ID" value="GAA2520282.1"/>
    <property type="molecule type" value="Genomic_DNA"/>
</dbReference>
<dbReference type="InterPro" id="IPR016047">
    <property type="entry name" value="M23ase_b-sheet_dom"/>
</dbReference>
<proteinExistence type="predicted"/>
<dbReference type="CDD" id="cd12797">
    <property type="entry name" value="M23_peptidase"/>
    <property type="match status" value="1"/>
</dbReference>
<protein>
    <recommendedName>
        <fullName evidence="2">M23ase beta-sheet core domain-containing protein</fullName>
    </recommendedName>
</protein>
<dbReference type="Proteomes" id="UP001499978">
    <property type="component" value="Unassembled WGS sequence"/>
</dbReference>
<dbReference type="InterPro" id="IPR011055">
    <property type="entry name" value="Dup_hybrid_motif"/>
</dbReference>
<gene>
    <name evidence="3" type="ORF">GCM10010201_17270</name>
</gene>
<sequence length="307" mass="32015">MKHRATSTSRHGRHSVLGQGLRRPPTMERGLHRAPTFGGGAHRAPIELQVGQTATAAVFGVAAAAVALGSASAAAPAQNDENEAPLLDAASNNTDDLQDALAARESDAASRGDERAEAPNPAAQVKTQAGRALTKPVAKPATIKPVTAKTTAKTPRPVAKAAKPAVRTVRARTVNRGYAHPMPGAAVTSCFGQRWGTLHAGIDFAKPSGTPIQSVKAGRVVAAGWNYGGYGISVMVKHDDGYLTHYAHMSRKAVQAGQRVAAGQTLGYEGSTGDSTGPHLHFEVHKGMWNQVNPTGWLRARGVNISC</sequence>
<evidence type="ECO:0000256" key="1">
    <source>
        <dbReference type="SAM" id="MobiDB-lite"/>
    </source>
</evidence>
<organism evidence="3 4">
    <name type="scientific">Pilimelia columellifera subsp. columellifera</name>
    <dbReference type="NCBI Taxonomy" id="706583"/>
    <lineage>
        <taxon>Bacteria</taxon>
        <taxon>Bacillati</taxon>
        <taxon>Actinomycetota</taxon>
        <taxon>Actinomycetes</taxon>
        <taxon>Micromonosporales</taxon>
        <taxon>Micromonosporaceae</taxon>
        <taxon>Pilimelia</taxon>
    </lineage>
</organism>
<dbReference type="Pfam" id="PF01551">
    <property type="entry name" value="Peptidase_M23"/>
    <property type="match status" value="1"/>
</dbReference>
<feature type="domain" description="M23ase beta-sheet core" evidence="2">
    <location>
        <begin position="198"/>
        <end position="294"/>
    </location>
</feature>
<accession>A0ABP6AQB2</accession>
<dbReference type="PANTHER" id="PTHR21666:SF270">
    <property type="entry name" value="MUREIN HYDROLASE ACTIVATOR ENVC"/>
    <property type="match status" value="1"/>
</dbReference>
<feature type="region of interest" description="Disordered" evidence="1">
    <location>
        <begin position="102"/>
        <end position="161"/>
    </location>
</feature>
<comment type="caution">
    <text evidence="3">The sequence shown here is derived from an EMBL/GenBank/DDBJ whole genome shotgun (WGS) entry which is preliminary data.</text>
</comment>
<dbReference type="Gene3D" id="2.70.70.10">
    <property type="entry name" value="Glucose Permease (Domain IIA)"/>
    <property type="match status" value="1"/>
</dbReference>
<evidence type="ECO:0000259" key="2">
    <source>
        <dbReference type="Pfam" id="PF01551"/>
    </source>
</evidence>
<feature type="region of interest" description="Disordered" evidence="1">
    <location>
        <begin position="1"/>
        <end position="40"/>
    </location>
</feature>
<evidence type="ECO:0000313" key="4">
    <source>
        <dbReference type="Proteomes" id="UP001499978"/>
    </source>
</evidence>
<reference evidence="4" key="1">
    <citation type="journal article" date="2019" name="Int. J. Syst. Evol. Microbiol.">
        <title>The Global Catalogue of Microorganisms (GCM) 10K type strain sequencing project: providing services to taxonomists for standard genome sequencing and annotation.</title>
        <authorList>
            <consortium name="The Broad Institute Genomics Platform"/>
            <consortium name="The Broad Institute Genome Sequencing Center for Infectious Disease"/>
            <person name="Wu L."/>
            <person name="Ma J."/>
        </authorList>
    </citation>
    <scope>NUCLEOTIDE SEQUENCE [LARGE SCALE GENOMIC DNA]</scope>
    <source>
        <strain evidence="4">JCM 3367</strain>
    </source>
</reference>
<evidence type="ECO:0000313" key="3">
    <source>
        <dbReference type="EMBL" id="GAA2520282.1"/>
    </source>
</evidence>